<dbReference type="InterPro" id="IPR029441">
    <property type="entry name" value="Cass2"/>
</dbReference>
<dbReference type="RefSeq" id="WP_182513682.1">
    <property type="nucleotide sequence ID" value="NZ_JACJIQ010000013.1"/>
</dbReference>
<dbReference type="Pfam" id="PF14526">
    <property type="entry name" value="Cass2"/>
    <property type="match status" value="1"/>
</dbReference>
<gene>
    <name evidence="2" type="ORF">FHS90_003208</name>
</gene>
<dbReference type="EMBL" id="JACJIQ010000013">
    <property type="protein sequence ID" value="MBA9078480.1"/>
    <property type="molecule type" value="Genomic_DNA"/>
</dbReference>
<evidence type="ECO:0000313" key="3">
    <source>
        <dbReference type="Proteomes" id="UP000563094"/>
    </source>
</evidence>
<evidence type="ECO:0000313" key="2">
    <source>
        <dbReference type="EMBL" id="MBA9078480.1"/>
    </source>
</evidence>
<organism evidence="2 3">
    <name type="scientific">Rufibacter quisquiliarum</name>
    <dbReference type="NCBI Taxonomy" id="1549639"/>
    <lineage>
        <taxon>Bacteria</taxon>
        <taxon>Pseudomonadati</taxon>
        <taxon>Bacteroidota</taxon>
        <taxon>Cytophagia</taxon>
        <taxon>Cytophagales</taxon>
        <taxon>Hymenobacteraceae</taxon>
        <taxon>Rufibacter</taxon>
    </lineage>
</organism>
<protein>
    <submittedName>
        <fullName evidence="2">Effector-binding domain-containing protein</fullName>
    </submittedName>
</protein>
<reference evidence="2 3" key="1">
    <citation type="submission" date="2020-08" db="EMBL/GenBank/DDBJ databases">
        <title>Genomic Encyclopedia of Type Strains, Phase IV (KMG-IV): sequencing the most valuable type-strain genomes for metagenomic binning, comparative biology and taxonomic classification.</title>
        <authorList>
            <person name="Goeker M."/>
        </authorList>
    </citation>
    <scope>NUCLEOTIDE SEQUENCE [LARGE SCALE GENOMIC DNA]</scope>
    <source>
        <strain evidence="2 3">DSM 29854</strain>
    </source>
</reference>
<evidence type="ECO:0000259" key="1">
    <source>
        <dbReference type="Pfam" id="PF14526"/>
    </source>
</evidence>
<feature type="domain" description="Integron-associated effector binding protein" evidence="1">
    <location>
        <begin position="50"/>
        <end position="163"/>
    </location>
</feature>
<dbReference type="Proteomes" id="UP000563094">
    <property type="component" value="Unassembled WGS sequence"/>
</dbReference>
<sequence>MTKKFLIYMAVVIAVALGVYAYVGGFSAVAVTQTQTSQLFIAGKYFEGRTDAKELGELYQQVGQIVEKKQLAGDLAGIYYNNPSKETKTIKAFVGVAVTDTAVALPAGFAVRVVPAGVPVLQGELEASLMVATKKIYTALFDYAEEHQLTLEEFYVERYPNGKPAVIQARLKK</sequence>
<keyword evidence="3" id="KW-1185">Reference proteome</keyword>
<proteinExistence type="predicted"/>
<comment type="caution">
    <text evidence="2">The sequence shown here is derived from an EMBL/GenBank/DDBJ whole genome shotgun (WGS) entry which is preliminary data.</text>
</comment>
<dbReference type="InterPro" id="IPR011256">
    <property type="entry name" value="Reg_factor_effector_dom_sf"/>
</dbReference>
<accession>A0A839GIM9</accession>
<name>A0A839GIM9_9BACT</name>
<dbReference type="AlphaFoldDB" id="A0A839GIM9"/>
<dbReference type="Gene3D" id="3.20.80.10">
    <property type="entry name" value="Regulatory factor, effector binding domain"/>
    <property type="match status" value="1"/>
</dbReference>